<dbReference type="InterPro" id="IPR036508">
    <property type="entry name" value="Chitin-bd_dom_sf"/>
</dbReference>
<dbReference type="GO" id="GO:0008061">
    <property type="term" value="F:chitin binding"/>
    <property type="evidence" value="ECO:0007669"/>
    <property type="project" value="InterPro"/>
</dbReference>
<protein>
    <recommendedName>
        <fullName evidence="3">RING-type domain-containing protein</fullName>
    </recommendedName>
</protein>
<sequence>MPSHHCCSKQNAPPTWFVHYFTNVSCSIVDMLPLQTRWLRCTLEATAGIPATCEQSRARHRAHPAIIALQKSLERVERVYHRGDVCKIAAEVQAALSMAASKYDPFVASSAPTTSVVARNRTAQSCDPRNRCYGCDRLVRSDSRQPFVRCANGHAVHIRCAESTDFSATCVICDADVNIPYDQAVIPSSSADSRPASPPYSEFSLETIRMRISPTSMNSFLPVDIDEVNIVTVLTIHLYPVVAMIGISQPAVGSEACACFQRGDNQEHSLYTKRL</sequence>
<dbReference type="EMBL" id="CAXLJL010000489">
    <property type="protein sequence ID" value="CAL5138348.1"/>
    <property type="molecule type" value="Genomic_DNA"/>
</dbReference>
<dbReference type="Proteomes" id="UP001497525">
    <property type="component" value="Unassembled WGS sequence"/>
</dbReference>
<reference evidence="1" key="1">
    <citation type="submission" date="2024-06" db="EMBL/GenBank/DDBJ databases">
        <authorList>
            <person name="Liu X."/>
            <person name="Lenzi L."/>
            <person name="Haldenby T S."/>
            <person name="Uol C."/>
        </authorList>
    </citation>
    <scope>NUCLEOTIDE SEQUENCE</scope>
</reference>
<name>A0AAV2TPN8_CALDB</name>
<gene>
    <name evidence="1" type="ORF">CDAUBV1_LOCUS12940</name>
</gene>
<evidence type="ECO:0008006" key="3">
    <source>
        <dbReference type="Google" id="ProtNLM"/>
    </source>
</evidence>
<proteinExistence type="predicted"/>
<evidence type="ECO:0000313" key="1">
    <source>
        <dbReference type="EMBL" id="CAL5138348.1"/>
    </source>
</evidence>
<evidence type="ECO:0000313" key="2">
    <source>
        <dbReference type="Proteomes" id="UP001497525"/>
    </source>
</evidence>
<accession>A0AAV2TPN8</accession>
<comment type="caution">
    <text evidence="1">The sequence shown here is derived from an EMBL/GenBank/DDBJ whole genome shotgun (WGS) entry which is preliminary data.</text>
</comment>
<dbReference type="AlphaFoldDB" id="A0AAV2TPN8"/>
<dbReference type="SUPFAM" id="SSF57625">
    <property type="entry name" value="Invertebrate chitin-binding proteins"/>
    <property type="match status" value="1"/>
</dbReference>
<organism evidence="1 2">
    <name type="scientific">Calicophoron daubneyi</name>
    <name type="common">Rumen fluke</name>
    <name type="synonym">Paramphistomum daubneyi</name>
    <dbReference type="NCBI Taxonomy" id="300641"/>
    <lineage>
        <taxon>Eukaryota</taxon>
        <taxon>Metazoa</taxon>
        <taxon>Spiralia</taxon>
        <taxon>Lophotrochozoa</taxon>
        <taxon>Platyhelminthes</taxon>
        <taxon>Trematoda</taxon>
        <taxon>Digenea</taxon>
        <taxon>Plagiorchiida</taxon>
        <taxon>Pronocephalata</taxon>
        <taxon>Paramphistomoidea</taxon>
        <taxon>Paramphistomidae</taxon>
        <taxon>Calicophoron</taxon>
    </lineage>
</organism>